<comment type="caution">
    <text evidence="1">The sequence shown here is derived from an EMBL/GenBank/DDBJ whole genome shotgun (WGS) entry which is preliminary data.</text>
</comment>
<accession>A0ABT0K5P1</accession>
<organism evidence="1 2">
    <name type="scientific">Frankia umida</name>
    <dbReference type="NCBI Taxonomy" id="573489"/>
    <lineage>
        <taxon>Bacteria</taxon>
        <taxon>Bacillati</taxon>
        <taxon>Actinomycetota</taxon>
        <taxon>Actinomycetes</taxon>
        <taxon>Frankiales</taxon>
        <taxon>Frankiaceae</taxon>
        <taxon>Frankia</taxon>
    </lineage>
</organism>
<dbReference type="RefSeq" id="WP_248827166.1">
    <property type="nucleotide sequence ID" value="NZ_JALKFT010000079.1"/>
</dbReference>
<protein>
    <submittedName>
        <fullName evidence="1">Uncharacterized protein</fullName>
    </submittedName>
</protein>
<reference evidence="1 2" key="1">
    <citation type="submission" date="2022-04" db="EMBL/GenBank/DDBJ databases">
        <title>Genome diversity in the genus Frankia.</title>
        <authorList>
            <person name="Carlos-Shanley C."/>
            <person name="Hahn D."/>
        </authorList>
    </citation>
    <scope>NUCLEOTIDE SEQUENCE [LARGE SCALE GENOMIC DNA]</scope>
    <source>
        <strain evidence="1 2">Ag45/Mut15</strain>
    </source>
</reference>
<name>A0ABT0K5P1_9ACTN</name>
<dbReference type="EMBL" id="JALKFT010000079">
    <property type="protein sequence ID" value="MCK9879122.1"/>
    <property type="molecule type" value="Genomic_DNA"/>
</dbReference>
<dbReference type="Proteomes" id="UP001201873">
    <property type="component" value="Unassembled WGS sequence"/>
</dbReference>
<keyword evidence="2" id="KW-1185">Reference proteome</keyword>
<evidence type="ECO:0000313" key="2">
    <source>
        <dbReference type="Proteomes" id="UP001201873"/>
    </source>
</evidence>
<sequence length="99" mass="10967">MSASDAGDGTPGNEPDITDLLLTLGERRDFDPLLPRALDEDFQYWIEHRRPIPSEKLGKILGIGSTRSRKLVADIRAARQEIIKGAITISTKEIEPPSE</sequence>
<proteinExistence type="predicted"/>
<gene>
    <name evidence="1" type="ORF">MXD59_25790</name>
</gene>
<evidence type="ECO:0000313" key="1">
    <source>
        <dbReference type="EMBL" id="MCK9879122.1"/>
    </source>
</evidence>